<dbReference type="EMBL" id="UINC01063938">
    <property type="protein sequence ID" value="SVB92089.1"/>
    <property type="molecule type" value="Genomic_DNA"/>
</dbReference>
<evidence type="ECO:0000313" key="2">
    <source>
        <dbReference type="EMBL" id="SVB92089.1"/>
    </source>
</evidence>
<gene>
    <name evidence="2" type="ORF">METZ01_LOCUS244943</name>
</gene>
<feature type="compositionally biased region" description="Low complexity" evidence="1">
    <location>
        <begin position="66"/>
        <end position="77"/>
    </location>
</feature>
<proteinExistence type="predicted"/>
<name>A0A382HYC9_9ZZZZ</name>
<dbReference type="AlphaFoldDB" id="A0A382HYC9"/>
<sequence>MRTEATGRAGKRLATSAIGRSCRKRSGWQKRGSVTSVSQRPRTTRAPNVRSDGSAEPNDCAPGPVAPSTSTAPDSPSCGLTARRIQAPVVDGQKVLLYHRQLQRYVRRSDTRLMADADQSRATQFVIARVD</sequence>
<protein>
    <submittedName>
        <fullName evidence="2">Uncharacterized protein</fullName>
    </submittedName>
</protein>
<organism evidence="2">
    <name type="scientific">marine metagenome</name>
    <dbReference type="NCBI Taxonomy" id="408172"/>
    <lineage>
        <taxon>unclassified sequences</taxon>
        <taxon>metagenomes</taxon>
        <taxon>ecological metagenomes</taxon>
    </lineage>
</organism>
<feature type="compositionally biased region" description="Polar residues" evidence="1">
    <location>
        <begin position="32"/>
        <end position="41"/>
    </location>
</feature>
<evidence type="ECO:0000256" key="1">
    <source>
        <dbReference type="SAM" id="MobiDB-lite"/>
    </source>
</evidence>
<feature type="region of interest" description="Disordered" evidence="1">
    <location>
        <begin position="1"/>
        <end position="77"/>
    </location>
</feature>
<accession>A0A382HYC9</accession>
<reference evidence="2" key="1">
    <citation type="submission" date="2018-05" db="EMBL/GenBank/DDBJ databases">
        <authorList>
            <person name="Lanie J.A."/>
            <person name="Ng W.-L."/>
            <person name="Kazmierczak K.M."/>
            <person name="Andrzejewski T.M."/>
            <person name="Davidsen T.M."/>
            <person name="Wayne K.J."/>
            <person name="Tettelin H."/>
            <person name="Glass J.I."/>
            <person name="Rusch D."/>
            <person name="Podicherti R."/>
            <person name="Tsui H.-C.T."/>
            <person name="Winkler M.E."/>
        </authorList>
    </citation>
    <scope>NUCLEOTIDE SEQUENCE</scope>
</reference>